<evidence type="ECO:0008006" key="4">
    <source>
        <dbReference type="Google" id="ProtNLM"/>
    </source>
</evidence>
<organism evidence="2 3">
    <name type="scientific">Candidatus Tanganyikabacteria bacterium</name>
    <dbReference type="NCBI Taxonomy" id="2961651"/>
    <lineage>
        <taxon>Bacteria</taxon>
        <taxon>Bacillati</taxon>
        <taxon>Candidatus Sericytochromatia</taxon>
        <taxon>Candidatus Tanganyikabacteria</taxon>
    </lineage>
</organism>
<proteinExistence type="predicted"/>
<keyword evidence="1" id="KW-0732">Signal</keyword>
<evidence type="ECO:0000313" key="3">
    <source>
        <dbReference type="Proteomes" id="UP000703893"/>
    </source>
</evidence>
<gene>
    <name evidence="2" type="ORF">FJZ00_04265</name>
</gene>
<feature type="signal peptide" evidence="1">
    <location>
        <begin position="1"/>
        <end position="25"/>
    </location>
</feature>
<reference evidence="2 3" key="1">
    <citation type="submission" date="2019-03" db="EMBL/GenBank/DDBJ databases">
        <title>Lake Tanganyika Metagenome-Assembled Genomes (MAGs).</title>
        <authorList>
            <person name="Tran P."/>
        </authorList>
    </citation>
    <scope>NUCLEOTIDE SEQUENCE [LARGE SCALE GENOMIC DNA]</scope>
    <source>
        <strain evidence="2">K_DeepCast_65m_m2_236</strain>
    </source>
</reference>
<comment type="caution">
    <text evidence="2">The sequence shown here is derived from an EMBL/GenBank/DDBJ whole genome shotgun (WGS) entry which is preliminary data.</text>
</comment>
<feature type="chain" id="PRO_5037718248" description="LTXXQ motif family protein" evidence="1">
    <location>
        <begin position="26"/>
        <end position="166"/>
    </location>
</feature>
<name>A0A938BMT4_9BACT</name>
<evidence type="ECO:0000313" key="2">
    <source>
        <dbReference type="EMBL" id="MBM3274340.1"/>
    </source>
</evidence>
<protein>
    <recommendedName>
        <fullName evidence="4">LTXXQ motif family protein</fullName>
    </recommendedName>
</protein>
<sequence length="166" mass="17747">MTKPQIFAISALAALGALSAIPASAHPGHGIGSPHAHLSEPGQKAGAVTPLHEVEKAMRDHHPVKGPLKPGLKSFHDTLHPLWHDYFPKKDYGSIKAKVGELERKARELAAVPLPPSARAQRAKRDALSAAVKDLTASVQDDKKFASAFAKVHEAFEALSLAARDR</sequence>
<evidence type="ECO:0000256" key="1">
    <source>
        <dbReference type="SAM" id="SignalP"/>
    </source>
</evidence>
<dbReference type="Proteomes" id="UP000703893">
    <property type="component" value="Unassembled WGS sequence"/>
</dbReference>
<dbReference type="AlphaFoldDB" id="A0A938BMT4"/>
<accession>A0A938BMT4</accession>
<dbReference type="EMBL" id="VGJX01000186">
    <property type="protein sequence ID" value="MBM3274340.1"/>
    <property type="molecule type" value="Genomic_DNA"/>
</dbReference>